<dbReference type="RefSeq" id="WP_063948538.1">
    <property type="nucleotide sequence ID" value="NZ_LXPS01000011.1"/>
</dbReference>
<evidence type="ECO:0008006" key="3">
    <source>
        <dbReference type="Google" id="ProtNLM"/>
    </source>
</evidence>
<proteinExistence type="predicted"/>
<reference evidence="1 2" key="1">
    <citation type="submission" date="2016-05" db="EMBL/GenBank/DDBJ databases">
        <authorList>
            <person name="Lavstsen T."/>
            <person name="Jespersen J.S."/>
        </authorList>
    </citation>
    <scope>NUCLEOTIDE SEQUENCE [LARGE SCALE GENOMIC DNA]</scope>
    <source>
        <strain evidence="1 2">KCJ1736</strain>
    </source>
</reference>
<name>A0A176XBZ2_AGRTU</name>
<dbReference type="Proteomes" id="UP000077098">
    <property type="component" value="Unassembled WGS sequence"/>
</dbReference>
<dbReference type="Pfam" id="PF12893">
    <property type="entry name" value="Lumazine_bd_2"/>
    <property type="match status" value="1"/>
</dbReference>
<evidence type="ECO:0000313" key="2">
    <source>
        <dbReference type="Proteomes" id="UP000077098"/>
    </source>
</evidence>
<dbReference type="Gene3D" id="3.10.450.50">
    <property type="match status" value="1"/>
</dbReference>
<organism evidence="1 2">
    <name type="scientific">Agrobacterium tumefaciens</name>
    <dbReference type="NCBI Taxonomy" id="358"/>
    <lineage>
        <taxon>Bacteria</taxon>
        <taxon>Pseudomonadati</taxon>
        <taxon>Pseudomonadota</taxon>
        <taxon>Alphaproteobacteria</taxon>
        <taxon>Hyphomicrobiales</taxon>
        <taxon>Rhizobiaceae</taxon>
        <taxon>Rhizobium/Agrobacterium group</taxon>
        <taxon>Agrobacterium</taxon>
        <taxon>Agrobacterium tumefaciens complex</taxon>
    </lineage>
</organism>
<gene>
    <name evidence="1" type="ORF">A7J57_12210</name>
</gene>
<dbReference type="AlphaFoldDB" id="A0A176XBZ2"/>
<sequence>MPQTITQTVTDYVHAVAYADESLMRDVFDPRASIVGNFRGEIEWLSLEDFIDQLRSSERGLPDHDPAFEIIGIDKEGDSASVKVTTRFDGMDFYEYLSLLEHDGNWSIVHKLYHIRP</sequence>
<comment type="caution">
    <text evidence="1">The sequence shown here is derived from an EMBL/GenBank/DDBJ whole genome shotgun (WGS) entry which is preliminary data.</text>
</comment>
<dbReference type="InterPro" id="IPR039437">
    <property type="entry name" value="FrzH/put_lumazine-bd"/>
</dbReference>
<evidence type="ECO:0000313" key="1">
    <source>
        <dbReference type="EMBL" id="OAE46842.1"/>
    </source>
</evidence>
<protein>
    <recommendedName>
        <fullName evidence="3">Nuclear transport factor 2 family protein</fullName>
    </recommendedName>
</protein>
<accession>A0A176XBZ2</accession>
<dbReference type="EMBL" id="LXPS01000011">
    <property type="protein sequence ID" value="OAE46842.1"/>
    <property type="molecule type" value="Genomic_DNA"/>
</dbReference>
<dbReference type="InterPro" id="IPR032710">
    <property type="entry name" value="NTF2-like_dom_sf"/>
</dbReference>
<dbReference type="SUPFAM" id="SSF54427">
    <property type="entry name" value="NTF2-like"/>
    <property type="match status" value="1"/>
</dbReference>